<evidence type="ECO:0000256" key="2">
    <source>
        <dbReference type="ARBA" id="ARBA00009034"/>
    </source>
</evidence>
<dbReference type="PIRSF" id="PIRSF037062">
    <property type="entry name" value="Insulin-like_peptide_6"/>
    <property type="match status" value="1"/>
</dbReference>
<dbReference type="GO" id="GO:0005179">
    <property type="term" value="F:hormone activity"/>
    <property type="evidence" value="ECO:0007669"/>
    <property type="project" value="UniProtKB-UniRule"/>
</dbReference>
<keyword evidence="11" id="KW-1185">Reference proteome</keyword>
<proteinExistence type="inferred from homology"/>
<comment type="similarity">
    <text evidence="2 7 8">Belongs to the insulin family.</text>
</comment>
<feature type="signal peptide" evidence="7">
    <location>
        <begin position="1"/>
        <end position="20"/>
    </location>
</feature>
<reference evidence="10 11" key="1">
    <citation type="submission" date="2018-10" db="EMBL/GenBank/DDBJ databases">
        <title>Improved assembly of the deer mouse Peromyscus maniculatus genome.</title>
        <authorList>
            <person name="Lassance J.-M."/>
            <person name="Hoekstra H.E."/>
        </authorList>
    </citation>
    <scope>NUCLEOTIDE SEQUENCE [LARGE SCALE GENOMIC DNA]</scope>
</reference>
<dbReference type="AlphaFoldDB" id="A0A8C8UBV7"/>
<feature type="domain" description="Insulin-like" evidence="9">
    <location>
        <begin position="29"/>
        <end position="188"/>
    </location>
</feature>
<organism evidence="10 11">
    <name type="scientific">Peromyscus maniculatus bairdii</name>
    <name type="common">Prairie deer mouse</name>
    <dbReference type="NCBI Taxonomy" id="230844"/>
    <lineage>
        <taxon>Eukaryota</taxon>
        <taxon>Metazoa</taxon>
        <taxon>Chordata</taxon>
        <taxon>Craniata</taxon>
        <taxon>Vertebrata</taxon>
        <taxon>Euteleostomi</taxon>
        <taxon>Mammalia</taxon>
        <taxon>Eutheria</taxon>
        <taxon>Euarchontoglires</taxon>
        <taxon>Glires</taxon>
        <taxon>Rodentia</taxon>
        <taxon>Myomorpha</taxon>
        <taxon>Muroidea</taxon>
        <taxon>Cricetidae</taxon>
        <taxon>Neotominae</taxon>
        <taxon>Peromyscus</taxon>
    </lineage>
</organism>
<dbReference type="InterPro" id="IPR036438">
    <property type="entry name" value="Insulin-like_sf"/>
</dbReference>
<dbReference type="CDD" id="cd04365">
    <property type="entry name" value="IlGF_relaxin_like"/>
    <property type="match status" value="1"/>
</dbReference>
<evidence type="ECO:0000256" key="3">
    <source>
        <dbReference type="ARBA" id="ARBA00022525"/>
    </source>
</evidence>
<accession>A0A8C8UBV7</accession>
<dbReference type="SMART" id="SM00078">
    <property type="entry name" value="IlGF"/>
    <property type="match status" value="1"/>
</dbReference>
<keyword evidence="5 7" id="KW-0372">Hormone</keyword>
<dbReference type="InterPro" id="IPR022353">
    <property type="entry name" value="Insulin_CS"/>
</dbReference>
<dbReference type="Gene3D" id="1.10.100.10">
    <property type="entry name" value="Insulin-like"/>
    <property type="match status" value="1"/>
</dbReference>
<dbReference type="Pfam" id="PF00049">
    <property type="entry name" value="Insulin"/>
    <property type="match status" value="1"/>
</dbReference>
<name>A0A8C8UBV7_PERMB</name>
<dbReference type="Proteomes" id="UP000694547">
    <property type="component" value="Chromosome 1"/>
</dbReference>
<dbReference type="GO" id="GO:0005576">
    <property type="term" value="C:extracellular region"/>
    <property type="evidence" value="ECO:0007669"/>
    <property type="project" value="UniProtKB-SubCell"/>
</dbReference>
<dbReference type="PANTHER" id="PTHR12004">
    <property type="entry name" value="RELAXIN"/>
    <property type="match status" value="1"/>
</dbReference>
<reference evidence="10" key="3">
    <citation type="submission" date="2025-09" db="UniProtKB">
        <authorList>
            <consortium name="Ensembl"/>
        </authorList>
    </citation>
    <scope>IDENTIFICATION</scope>
</reference>
<dbReference type="InterPro" id="IPR017100">
    <property type="entry name" value="Insulin-like_pep_6"/>
</dbReference>
<sequence>MKQLCCSCLLWLGVLQATFSHEKEGSRRRKLCGRYLLIEIIKLCGQTDWRQFELEDQTPLTRLAPAPHLSKKVKTFMPDQSPSSTWKGFTNPVPAPASHKKAVYTWEHQPAPDYQFEKATLFQEKTRQFSPLGVNPYAQSIKVQQKNRNRINSFSSLFWGNHPQRKRRSFSDKCCLKGCTKEELAVACLPYVDLK</sequence>
<reference evidence="10" key="2">
    <citation type="submission" date="2025-08" db="UniProtKB">
        <authorList>
            <consortium name="Ensembl"/>
        </authorList>
    </citation>
    <scope>IDENTIFICATION</scope>
</reference>
<dbReference type="PROSITE" id="PS00262">
    <property type="entry name" value="INSULIN"/>
    <property type="match status" value="1"/>
</dbReference>
<keyword evidence="7" id="KW-0732">Signal</keyword>
<dbReference type="PANTHER" id="PTHR12004:SF1">
    <property type="entry name" value="INSULIN-LIKE PEPTIDE INSL6"/>
    <property type="match status" value="1"/>
</dbReference>
<evidence type="ECO:0000256" key="7">
    <source>
        <dbReference type="PIRNR" id="PIRNR037062"/>
    </source>
</evidence>
<feature type="chain" id="PRO_5034399145" description="Insulin-like peptide INSL6" evidence="7">
    <location>
        <begin position="21"/>
        <end position="195"/>
    </location>
</feature>
<keyword evidence="6" id="KW-1015">Disulfide bond</keyword>
<evidence type="ECO:0000256" key="6">
    <source>
        <dbReference type="ARBA" id="ARBA00023157"/>
    </source>
</evidence>
<evidence type="ECO:0000259" key="9">
    <source>
        <dbReference type="SMART" id="SM00078"/>
    </source>
</evidence>
<dbReference type="InterPro" id="IPR016179">
    <property type="entry name" value="Insulin-like"/>
</dbReference>
<evidence type="ECO:0000313" key="10">
    <source>
        <dbReference type="Ensembl" id="ENSPEMP00000027652.1"/>
    </source>
</evidence>
<evidence type="ECO:0000256" key="8">
    <source>
        <dbReference type="RuleBase" id="RU000406"/>
    </source>
</evidence>
<protein>
    <recommendedName>
        <fullName evidence="7">Insulin-like peptide INSL6</fullName>
    </recommendedName>
</protein>
<dbReference type="Ensembl" id="ENSPEMT00000032068.2">
    <property type="protein sequence ID" value="ENSPEMP00000027652.1"/>
    <property type="gene ID" value="ENSPEMG00000023396.2"/>
</dbReference>
<comment type="subcellular location">
    <subcellularLocation>
        <location evidence="1 7 8">Secreted</location>
    </subcellularLocation>
</comment>
<dbReference type="SUPFAM" id="SSF56994">
    <property type="entry name" value="Insulin-like"/>
    <property type="match status" value="1"/>
</dbReference>
<dbReference type="GeneTree" id="ENSGT00940000154434"/>
<evidence type="ECO:0000256" key="1">
    <source>
        <dbReference type="ARBA" id="ARBA00004613"/>
    </source>
</evidence>
<keyword evidence="4" id="KW-0165">Cleavage on pair of basic residues</keyword>
<dbReference type="InterPro" id="IPR051042">
    <property type="entry name" value="Repro_Hormone_Insulin-like"/>
</dbReference>
<evidence type="ECO:0000313" key="11">
    <source>
        <dbReference type="Proteomes" id="UP000694547"/>
    </source>
</evidence>
<comment type="function">
    <text evidence="7">May have a role in sperm development and fertilization.</text>
</comment>
<evidence type="ECO:0000256" key="5">
    <source>
        <dbReference type="ARBA" id="ARBA00022702"/>
    </source>
</evidence>
<keyword evidence="3 7" id="KW-0964">Secreted</keyword>
<evidence type="ECO:0000256" key="4">
    <source>
        <dbReference type="ARBA" id="ARBA00022685"/>
    </source>
</evidence>